<dbReference type="eggNOG" id="arCOG02994">
    <property type="taxonomic scope" value="Archaea"/>
</dbReference>
<keyword evidence="3" id="KW-1185">Reference proteome</keyword>
<gene>
    <name evidence="2" type="ORF">C448_09143</name>
</gene>
<proteinExistence type="predicted"/>
<name>M0MDX3_HALMO</name>
<evidence type="ECO:0000313" key="2">
    <source>
        <dbReference type="EMBL" id="EMA43951.1"/>
    </source>
</evidence>
<organism evidence="2 3">
    <name type="scientific">Halococcus morrhuae DSM 1307</name>
    <dbReference type="NCBI Taxonomy" id="931277"/>
    <lineage>
        <taxon>Archaea</taxon>
        <taxon>Methanobacteriati</taxon>
        <taxon>Methanobacteriota</taxon>
        <taxon>Stenosarchaea group</taxon>
        <taxon>Halobacteria</taxon>
        <taxon>Halobacteriales</taxon>
        <taxon>Halococcaceae</taxon>
        <taxon>Halococcus</taxon>
    </lineage>
</organism>
<dbReference type="Proteomes" id="UP000011568">
    <property type="component" value="Unassembled WGS sequence"/>
</dbReference>
<evidence type="ECO:0000313" key="3">
    <source>
        <dbReference type="Proteomes" id="UP000011568"/>
    </source>
</evidence>
<dbReference type="STRING" id="931277.C448_09143"/>
<dbReference type="PANTHER" id="PTHR36440:SF1">
    <property type="entry name" value="PUTATIVE (AFU_ORTHOLOGUE AFUA_8G07350)-RELATED"/>
    <property type="match status" value="1"/>
</dbReference>
<dbReference type="PATRIC" id="fig|931277.6.peg.1796"/>
<evidence type="ECO:0000259" key="1">
    <source>
        <dbReference type="Pfam" id="PF07883"/>
    </source>
</evidence>
<dbReference type="CDD" id="cd02222">
    <property type="entry name" value="cupin_TM1459-like"/>
    <property type="match status" value="1"/>
</dbReference>
<feature type="domain" description="Cupin type-2" evidence="1">
    <location>
        <begin position="45"/>
        <end position="112"/>
    </location>
</feature>
<dbReference type="RefSeq" id="WP_004054058.1">
    <property type="nucleotide sequence ID" value="NZ_AOMC01000111.1"/>
</dbReference>
<dbReference type="OrthoDB" id="23670at2157"/>
<accession>M0MDX3</accession>
<dbReference type="AlphaFoldDB" id="M0MDX3"/>
<dbReference type="PANTHER" id="PTHR36440">
    <property type="entry name" value="PUTATIVE (AFU_ORTHOLOGUE AFUA_8G07350)-RELATED"/>
    <property type="match status" value="1"/>
</dbReference>
<dbReference type="EMBL" id="AOMC01000111">
    <property type="protein sequence ID" value="EMA43951.1"/>
    <property type="molecule type" value="Genomic_DNA"/>
</dbReference>
<dbReference type="Pfam" id="PF07883">
    <property type="entry name" value="Cupin_2"/>
    <property type="match status" value="1"/>
</dbReference>
<dbReference type="InterPro" id="IPR013096">
    <property type="entry name" value="Cupin_2"/>
</dbReference>
<dbReference type="SUPFAM" id="SSF51182">
    <property type="entry name" value="RmlC-like cupins"/>
    <property type="match status" value="1"/>
</dbReference>
<sequence>MSQRTEALLRRADGIEYEPVDAADGLEKGVLVDEARGAPNFAIRRFTLAAGGDVPKHTNEVEHEQYVLSGEYTVGIGDEEHTVSAGDSLLIPAGVVHWYRNEGEQEGAFICAVPNGDDAIELEE</sequence>
<dbReference type="InterPro" id="IPR011051">
    <property type="entry name" value="RmlC_Cupin_sf"/>
</dbReference>
<dbReference type="Gene3D" id="2.60.120.10">
    <property type="entry name" value="Jelly Rolls"/>
    <property type="match status" value="1"/>
</dbReference>
<comment type="caution">
    <text evidence="2">The sequence shown here is derived from an EMBL/GenBank/DDBJ whole genome shotgun (WGS) entry which is preliminary data.</text>
</comment>
<dbReference type="InterPro" id="IPR053146">
    <property type="entry name" value="QDO-like"/>
</dbReference>
<dbReference type="InterPro" id="IPR014710">
    <property type="entry name" value="RmlC-like_jellyroll"/>
</dbReference>
<protein>
    <submittedName>
        <fullName evidence="2">Cupin</fullName>
    </submittedName>
</protein>
<reference evidence="2 3" key="1">
    <citation type="journal article" date="2014" name="PLoS Genet.">
        <title>Phylogenetically driven sequencing of extremely halophilic archaea reveals strategies for static and dynamic osmo-response.</title>
        <authorList>
            <person name="Becker E.A."/>
            <person name="Seitzer P.M."/>
            <person name="Tritt A."/>
            <person name="Larsen D."/>
            <person name="Krusor M."/>
            <person name="Yao A.I."/>
            <person name="Wu D."/>
            <person name="Madern D."/>
            <person name="Eisen J.A."/>
            <person name="Darling A.E."/>
            <person name="Facciotti M.T."/>
        </authorList>
    </citation>
    <scope>NUCLEOTIDE SEQUENCE [LARGE SCALE GENOMIC DNA]</scope>
    <source>
        <strain evidence="2 3">DSM 1307</strain>
    </source>
</reference>